<feature type="compositionally biased region" description="Basic and acidic residues" evidence="1">
    <location>
        <begin position="276"/>
        <end position="288"/>
    </location>
</feature>
<feature type="region of interest" description="Disordered" evidence="1">
    <location>
        <begin position="276"/>
        <end position="365"/>
    </location>
</feature>
<accession>A0ABR1Y8T8</accession>
<keyword evidence="3" id="KW-1185">Reference proteome</keyword>
<evidence type="ECO:0000256" key="1">
    <source>
        <dbReference type="SAM" id="MobiDB-lite"/>
    </source>
</evidence>
<sequence>MMFSKYNNKQVFKGCSGGARRNEYWHNLVCGHIINTRPSHADCGPNCAGNGDKPSTLPFMCSACGDTAVRWCRMYDVESETRRISPASSHTLTFSDAAPLDFEPMDADFSDGEVSNGGYMELDDDEDSPDQIWDIMDTSSNEADDKIDVMVDYMDTNTDVDMDRVRSRGSSARDVDMDEVRSRGSPARWSTSPNARSSPPPVWDSSDDEASSSHVPACPNTRPQPPPAEFGVEYVLPHGRILPQSGRFWRWAPTGRRQVRLEEEMRRMNLNHRPYRCERERSRSRSPERVLQSMSAPSSTQRSTSAESERHSTSTQDRMTRSRSPYRVLASGRIARVQRQRSTSAEREHRPYRYGHQVSKRRSRSPELHLNDEFAFLRKLGRLDEARALGSYARDACEATTDGRLVTALEASTHAATRQRRQASAAIIRSTQQRLELRFLDRWASDKRTETVAAAAHLTQRPFNLGQQQAPEGSQEADTSVTGAAFVLQSKKVPGPGGGGSANR</sequence>
<feature type="region of interest" description="Disordered" evidence="1">
    <location>
        <begin position="461"/>
        <end position="483"/>
    </location>
</feature>
<evidence type="ECO:0000313" key="2">
    <source>
        <dbReference type="EMBL" id="KAK8178047.1"/>
    </source>
</evidence>
<feature type="compositionally biased region" description="Polar residues" evidence="1">
    <location>
        <begin position="461"/>
        <end position="482"/>
    </location>
</feature>
<dbReference type="Proteomes" id="UP001456524">
    <property type="component" value="Unassembled WGS sequence"/>
</dbReference>
<feature type="region of interest" description="Disordered" evidence="1">
    <location>
        <begin position="162"/>
        <end position="231"/>
    </location>
</feature>
<feature type="region of interest" description="Disordered" evidence="1">
    <location>
        <begin position="105"/>
        <end position="133"/>
    </location>
</feature>
<comment type="caution">
    <text evidence="2">The sequence shown here is derived from an EMBL/GenBank/DDBJ whole genome shotgun (WGS) entry which is preliminary data.</text>
</comment>
<organism evidence="2 3">
    <name type="scientific">Phyllosticta citrichinensis</name>
    <dbReference type="NCBI Taxonomy" id="1130410"/>
    <lineage>
        <taxon>Eukaryota</taxon>
        <taxon>Fungi</taxon>
        <taxon>Dikarya</taxon>
        <taxon>Ascomycota</taxon>
        <taxon>Pezizomycotina</taxon>
        <taxon>Dothideomycetes</taxon>
        <taxon>Dothideomycetes incertae sedis</taxon>
        <taxon>Botryosphaeriales</taxon>
        <taxon>Phyllostictaceae</taxon>
        <taxon>Phyllosticta</taxon>
    </lineage>
</organism>
<reference evidence="2 3" key="1">
    <citation type="journal article" date="2022" name="G3 (Bethesda)">
        <title>Enemy or ally: a genomic approach to elucidate the lifestyle of Phyllosticta citrichinaensis.</title>
        <authorList>
            <person name="Buijs V.A."/>
            <person name="Groenewald J.Z."/>
            <person name="Haridas S."/>
            <person name="LaButti K.M."/>
            <person name="Lipzen A."/>
            <person name="Martin F.M."/>
            <person name="Barry K."/>
            <person name="Grigoriev I.V."/>
            <person name="Crous P.W."/>
            <person name="Seidl M.F."/>
        </authorList>
    </citation>
    <scope>NUCLEOTIDE SEQUENCE [LARGE SCALE GENOMIC DNA]</scope>
    <source>
        <strain evidence="2 3">CBS 129764</strain>
    </source>
</reference>
<evidence type="ECO:0000313" key="3">
    <source>
        <dbReference type="Proteomes" id="UP001456524"/>
    </source>
</evidence>
<feature type="compositionally biased region" description="Basic residues" evidence="1">
    <location>
        <begin position="352"/>
        <end position="363"/>
    </location>
</feature>
<protein>
    <submittedName>
        <fullName evidence="2">Uncharacterized protein</fullName>
    </submittedName>
</protein>
<proteinExistence type="predicted"/>
<feature type="compositionally biased region" description="Basic and acidic residues" evidence="1">
    <location>
        <begin position="162"/>
        <end position="182"/>
    </location>
</feature>
<gene>
    <name evidence="2" type="ORF">IWX90DRAFT_482974</name>
</gene>
<name>A0ABR1Y8T8_9PEZI</name>
<dbReference type="EMBL" id="JBBWUH010000001">
    <property type="protein sequence ID" value="KAK8178047.1"/>
    <property type="molecule type" value="Genomic_DNA"/>
</dbReference>
<feature type="compositionally biased region" description="Polar residues" evidence="1">
    <location>
        <begin position="292"/>
        <end position="306"/>
    </location>
</feature>